<accession>A0AA42B5D2</accession>
<proteinExistence type="predicted"/>
<organism evidence="2 3">
    <name type="scientific">Papaver nudicaule</name>
    <name type="common">Iceland poppy</name>
    <dbReference type="NCBI Taxonomy" id="74823"/>
    <lineage>
        <taxon>Eukaryota</taxon>
        <taxon>Viridiplantae</taxon>
        <taxon>Streptophyta</taxon>
        <taxon>Embryophyta</taxon>
        <taxon>Tracheophyta</taxon>
        <taxon>Spermatophyta</taxon>
        <taxon>Magnoliopsida</taxon>
        <taxon>Ranunculales</taxon>
        <taxon>Papaveraceae</taxon>
        <taxon>Papaveroideae</taxon>
        <taxon>Papaver</taxon>
    </lineage>
</organism>
<evidence type="ECO:0000313" key="3">
    <source>
        <dbReference type="Proteomes" id="UP001177140"/>
    </source>
</evidence>
<protein>
    <submittedName>
        <fullName evidence="2">Uncharacterized protein</fullName>
    </submittedName>
</protein>
<reference evidence="2" key="1">
    <citation type="submission" date="2022-03" db="EMBL/GenBank/DDBJ databases">
        <title>A functionally conserved STORR gene fusion in Papaver species that diverged 16.8 million years ago.</title>
        <authorList>
            <person name="Catania T."/>
        </authorList>
    </citation>
    <scope>NUCLEOTIDE SEQUENCE</scope>
    <source>
        <strain evidence="2">S-191538</strain>
    </source>
</reference>
<dbReference type="EMBL" id="JAJJMA010334481">
    <property type="protein sequence ID" value="MCL7051046.1"/>
    <property type="molecule type" value="Genomic_DNA"/>
</dbReference>
<dbReference type="AlphaFoldDB" id="A0AA42B5D2"/>
<name>A0AA42B5D2_PAPNU</name>
<keyword evidence="3" id="KW-1185">Reference proteome</keyword>
<gene>
    <name evidence="2" type="ORF">MKW94_000231</name>
</gene>
<evidence type="ECO:0000256" key="1">
    <source>
        <dbReference type="SAM" id="SignalP"/>
    </source>
</evidence>
<dbReference type="Proteomes" id="UP001177140">
    <property type="component" value="Unassembled WGS sequence"/>
</dbReference>
<feature type="signal peptide" evidence="1">
    <location>
        <begin position="1"/>
        <end position="28"/>
    </location>
</feature>
<feature type="chain" id="PRO_5041455498" evidence="1">
    <location>
        <begin position="29"/>
        <end position="70"/>
    </location>
</feature>
<keyword evidence="1" id="KW-0732">Signal</keyword>
<sequence>MKMGSSSMKLVAAMILSLLLVGAFSAEAAGRINAAAALAAITPQKALVDCVRINLKCPGAKDCDSLLSFG</sequence>
<evidence type="ECO:0000313" key="2">
    <source>
        <dbReference type="EMBL" id="MCL7051046.1"/>
    </source>
</evidence>
<comment type="caution">
    <text evidence="2">The sequence shown here is derived from an EMBL/GenBank/DDBJ whole genome shotgun (WGS) entry which is preliminary data.</text>
</comment>